<dbReference type="OrthoDB" id="40631at2759"/>
<name>A0A9W7L8D3_9STRA</name>
<protein>
    <submittedName>
        <fullName evidence="2">Uncharacterized protein</fullName>
    </submittedName>
</protein>
<evidence type="ECO:0000256" key="1">
    <source>
        <dbReference type="SAM" id="SignalP"/>
    </source>
</evidence>
<proteinExistence type="predicted"/>
<evidence type="ECO:0000313" key="3">
    <source>
        <dbReference type="Proteomes" id="UP001165065"/>
    </source>
</evidence>
<sequence length="85" mass="9261">MMSPKLITLVIISAIFIQLTNAGYAPNAAPELPDGFCPKDTGMLTRTTGECMCKNEGKEACQGSKCQYAYGTSFYHYSCEDCKCV</sequence>
<keyword evidence="1" id="KW-0732">Signal</keyword>
<feature type="chain" id="PRO_5040930618" evidence="1">
    <location>
        <begin position="23"/>
        <end position="85"/>
    </location>
</feature>
<dbReference type="EMBL" id="BRYA01000075">
    <property type="protein sequence ID" value="GMI37658.1"/>
    <property type="molecule type" value="Genomic_DNA"/>
</dbReference>
<dbReference type="Proteomes" id="UP001165065">
    <property type="component" value="Unassembled WGS sequence"/>
</dbReference>
<keyword evidence="3" id="KW-1185">Reference proteome</keyword>
<dbReference type="AlphaFoldDB" id="A0A9W7L8D3"/>
<accession>A0A9W7L8D3</accession>
<evidence type="ECO:0000313" key="2">
    <source>
        <dbReference type="EMBL" id="GMI37658.1"/>
    </source>
</evidence>
<gene>
    <name evidence="2" type="ORF">TrCOL_g3561</name>
</gene>
<comment type="caution">
    <text evidence="2">The sequence shown here is derived from an EMBL/GenBank/DDBJ whole genome shotgun (WGS) entry which is preliminary data.</text>
</comment>
<organism evidence="2 3">
    <name type="scientific">Triparma columacea</name>
    <dbReference type="NCBI Taxonomy" id="722753"/>
    <lineage>
        <taxon>Eukaryota</taxon>
        <taxon>Sar</taxon>
        <taxon>Stramenopiles</taxon>
        <taxon>Ochrophyta</taxon>
        <taxon>Bolidophyceae</taxon>
        <taxon>Parmales</taxon>
        <taxon>Triparmaceae</taxon>
        <taxon>Triparma</taxon>
    </lineage>
</organism>
<feature type="signal peptide" evidence="1">
    <location>
        <begin position="1"/>
        <end position="22"/>
    </location>
</feature>
<reference evidence="3" key="1">
    <citation type="journal article" date="2023" name="Commun. Biol.">
        <title>Genome analysis of Parmales, the sister group of diatoms, reveals the evolutionary specialization of diatoms from phago-mixotrophs to photoautotrophs.</title>
        <authorList>
            <person name="Ban H."/>
            <person name="Sato S."/>
            <person name="Yoshikawa S."/>
            <person name="Yamada K."/>
            <person name="Nakamura Y."/>
            <person name="Ichinomiya M."/>
            <person name="Sato N."/>
            <person name="Blanc-Mathieu R."/>
            <person name="Endo H."/>
            <person name="Kuwata A."/>
            <person name="Ogata H."/>
        </authorList>
    </citation>
    <scope>NUCLEOTIDE SEQUENCE [LARGE SCALE GENOMIC DNA]</scope>
</reference>